<dbReference type="PANTHER" id="PTHR24276:SF98">
    <property type="entry name" value="FI18310P1-RELATED"/>
    <property type="match status" value="1"/>
</dbReference>
<dbReference type="GO" id="GO:0006508">
    <property type="term" value="P:proteolysis"/>
    <property type="evidence" value="ECO:0007669"/>
    <property type="project" value="UniProtKB-KW"/>
</dbReference>
<organism evidence="7 8">
    <name type="scientific">Cimex lectularius</name>
    <name type="common">Bed bug</name>
    <name type="synonym">Acanthia lectularia</name>
    <dbReference type="NCBI Taxonomy" id="79782"/>
    <lineage>
        <taxon>Eukaryota</taxon>
        <taxon>Metazoa</taxon>
        <taxon>Ecdysozoa</taxon>
        <taxon>Arthropoda</taxon>
        <taxon>Hexapoda</taxon>
        <taxon>Insecta</taxon>
        <taxon>Pterygota</taxon>
        <taxon>Neoptera</taxon>
        <taxon>Paraneoptera</taxon>
        <taxon>Hemiptera</taxon>
        <taxon>Heteroptera</taxon>
        <taxon>Panheteroptera</taxon>
        <taxon>Cimicomorpha</taxon>
        <taxon>Cimicidae</taxon>
        <taxon>Cimex</taxon>
    </lineage>
</organism>
<dbReference type="PROSITE" id="PS50240">
    <property type="entry name" value="TRYPSIN_DOM"/>
    <property type="match status" value="1"/>
</dbReference>
<dbReference type="InterPro" id="IPR018114">
    <property type="entry name" value="TRYPSIN_HIS"/>
</dbReference>
<keyword evidence="4" id="KW-0720">Serine protease</keyword>
<evidence type="ECO:0000256" key="5">
    <source>
        <dbReference type="ARBA" id="ARBA00023157"/>
    </source>
</evidence>
<evidence type="ECO:0000259" key="6">
    <source>
        <dbReference type="PROSITE" id="PS50240"/>
    </source>
</evidence>
<feature type="domain" description="Peptidase S1" evidence="6">
    <location>
        <begin position="22"/>
        <end position="272"/>
    </location>
</feature>
<keyword evidence="3" id="KW-0378">Hydrolase</keyword>
<evidence type="ECO:0000256" key="4">
    <source>
        <dbReference type="ARBA" id="ARBA00022825"/>
    </source>
</evidence>
<reference evidence="7" key="1">
    <citation type="submission" date="2022-01" db="UniProtKB">
        <authorList>
            <consortium name="EnsemblMetazoa"/>
        </authorList>
    </citation>
    <scope>IDENTIFICATION</scope>
</reference>
<dbReference type="PROSITE" id="PS00134">
    <property type="entry name" value="TRYPSIN_HIS"/>
    <property type="match status" value="1"/>
</dbReference>
<dbReference type="EnsemblMetazoa" id="XM_014406434.2">
    <property type="protein sequence ID" value="XP_014261920.1"/>
    <property type="gene ID" value="LOC106674010"/>
</dbReference>
<evidence type="ECO:0000256" key="2">
    <source>
        <dbReference type="ARBA" id="ARBA00022670"/>
    </source>
</evidence>
<evidence type="ECO:0000313" key="7">
    <source>
        <dbReference type="EnsemblMetazoa" id="XP_014261920.1"/>
    </source>
</evidence>
<dbReference type="SMART" id="SM00020">
    <property type="entry name" value="Tryp_SPc"/>
    <property type="match status" value="1"/>
</dbReference>
<dbReference type="InterPro" id="IPR001314">
    <property type="entry name" value="Peptidase_S1A"/>
</dbReference>
<dbReference type="Gene3D" id="2.40.10.10">
    <property type="entry name" value="Trypsin-like serine proteases"/>
    <property type="match status" value="1"/>
</dbReference>
<proteinExistence type="inferred from homology"/>
<dbReference type="PRINTS" id="PR00722">
    <property type="entry name" value="CHYMOTRYPSIN"/>
</dbReference>
<dbReference type="Proteomes" id="UP000494040">
    <property type="component" value="Unassembled WGS sequence"/>
</dbReference>
<dbReference type="PANTHER" id="PTHR24276">
    <property type="entry name" value="POLYSERASE-RELATED"/>
    <property type="match status" value="1"/>
</dbReference>
<comment type="similarity">
    <text evidence="1">Belongs to the peptidase S1 family.</text>
</comment>
<keyword evidence="2" id="KW-0645">Protease</keyword>
<dbReference type="InterPro" id="IPR043504">
    <property type="entry name" value="Peptidase_S1_PA_chymotrypsin"/>
</dbReference>
<gene>
    <name evidence="7" type="primary">106674010</name>
</gene>
<dbReference type="InterPro" id="IPR009003">
    <property type="entry name" value="Peptidase_S1_PA"/>
</dbReference>
<evidence type="ECO:0000256" key="1">
    <source>
        <dbReference type="ARBA" id="ARBA00007664"/>
    </source>
</evidence>
<dbReference type="Pfam" id="PF00089">
    <property type="entry name" value="Trypsin"/>
    <property type="match status" value="1"/>
</dbReference>
<dbReference type="AlphaFoldDB" id="A0A8I6SBG2"/>
<name>A0A8I6SBG2_CIMLE</name>
<dbReference type="InterPro" id="IPR050430">
    <property type="entry name" value="Peptidase_S1"/>
</dbReference>
<keyword evidence="8" id="KW-1185">Reference proteome</keyword>
<evidence type="ECO:0000256" key="3">
    <source>
        <dbReference type="ARBA" id="ARBA00022801"/>
    </source>
</evidence>
<dbReference type="OrthoDB" id="6587056at2759"/>
<dbReference type="KEGG" id="clec:106674010"/>
<dbReference type="SUPFAM" id="SSF50494">
    <property type="entry name" value="Trypsin-like serine proteases"/>
    <property type="match status" value="1"/>
</dbReference>
<dbReference type="GO" id="GO:0004252">
    <property type="term" value="F:serine-type endopeptidase activity"/>
    <property type="evidence" value="ECO:0007669"/>
    <property type="project" value="InterPro"/>
</dbReference>
<evidence type="ECO:0000313" key="8">
    <source>
        <dbReference type="Proteomes" id="UP000494040"/>
    </source>
</evidence>
<keyword evidence="5" id="KW-1015">Disulfide bond</keyword>
<protein>
    <recommendedName>
        <fullName evidence="6">Peptidase S1 domain-containing protein</fullName>
    </recommendedName>
</protein>
<sequence>MWNVITVLLGVFDHGFGDDDKIWGGRNAKHGEFPFAVFITGNLFCGGGLLTLDKIVSAGHCFVQWDEKGKKVELDLKRTIVIGGMVNYLKRNLAYQQTTIRLFKMHDNYRKRKDGSYYHDVAVAKLNESFLETLTLKRMPIPQGGKSEFKRHWDRLVASGNKCYAMGWGTTAKGGTEPSPSMMVIQVALWSEQKCKETAWDPEDSVTKFGEVCASSVETGETFCDGDSGSPLYCDGYVYGLATANWECGNTVLPQYFLLFWHYLDLMAVNLDNSAIDIHFEVRLILIPVVVFFTQKEHKRFKIFVN</sequence>
<accession>A0A8I6SBG2</accession>
<dbReference type="InterPro" id="IPR001254">
    <property type="entry name" value="Trypsin_dom"/>
</dbReference>